<dbReference type="Gramene" id="TVU18775">
    <property type="protein sequence ID" value="TVU18775"/>
    <property type="gene ID" value="EJB05_34888"/>
</dbReference>
<dbReference type="PANTHER" id="PTHR48047:SF45">
    <property type="entry name" value="SCOPOLETIN GLUCOSYLTRANSFERASE-LIKE"/>
    <property type="match status" value="1"/>
</dbReference>
<protein>
    <recommendedName>
        <fullName evidence="6">Glycosyltransferase</fullName>
    </recommendedName>
</protein>
<evidence type="ECO:0000256" key="2">
    <source>
        <dbReference type="ARBA" id="ARBA00022676"/>
    </source>
</evidence>
<dbReference type="OrthoDB" id="731962at2759"/>
<dbReference type="Proteomes" id="UP000324897">
    <property type="component" value="Chromosome 7"/>
</dbReference>
<accession>A0A5J9U5C2</accession>
<dbReference type="GO" id="GO:0035251">
    <property type="term" value="F:UDP-glucosyltransferase activity"/>
    <property type="evidence" value="ECO:0007669"/>
    <property type="project" value="TreeGrafter"/>
</dbReference>
<dbReference type="AlphaFoldDB" id="A0A5J9U5C2"/>
<dbReference type="FunFam" id="3.40.50.2000:FF:000785">
    <property type="entry name" value="Glycosyltransferase"/>
    <property type="match status" value="1"/>
</dbReference>
<evidence type="ECO:0000256" key="1">
    <source>
        <dbReference type="ARBA" id="ARBA00009995"/>
    </source>
</evidence>
<dbReference type="CDD" id="cd03784">
    <property type="entry name" value="GT1_Gtf-like"/>
    <property type="match status" value="1"/>
</dbReference>
<dbReference type="Pfam" id="PF00201">
    <property type="entry name" value="UDPGT"/>
    <property type="match status" value="1"/>
</dbReference>
<keyword evidence="5" id="KW-1185">Reference proteome</keyword>
<organism evidence="4 5">
    <name type="scientific">Eragrostis curvula</name>
    <name type="common">weeping love grass</name>
    <dbReference type="NCBI Taxonomy" id="38414"/>
    <lineage>
        <taxon>Eukaryota</taxon>
        <taxon>Viridiplantae</taxon>
        <taxon>Streptophyta</taxon>
        <taxon>Embryophyta</taxon>
        <taxon>Tracheophyta</taxon>
        <taxon>Spermatophyta</taxon>
        <taxon>Magnoliopsida</taxon>
        <taxon>Liliopsida</taxon>
        <taxon>Poales</taxon>
        <taxon>Poaceae</taxon>
        <taxon>PACMAD clade</taxon>
        <taxon>Chloridoideae</taxon>
        <taxon>Eragrostideae</taxon>
        <taxon>Eragrostidinae</taxon>
        <taxon>Eragrostis</taxon>
    </lineage>
</organism>
<evidence type="ECO:0000313" key="5">
    <source>
        <dbReference type="Proteomes" id="UP000324897"/>
    </source>
</evidence>
<dbReference type="EMBL" id="RWGY01000029">
    <property type="protein sequence ID" value="TVU18775.1"/>
    <property type="molecule type" value="Genomic_DNA"/>
</dbReference>
<comment type="similarity">
    <text evidence="1">Belongs to the UDP-glycosyltransferase family.</text>
</comment>
<keyword evidence="2" id="KW-0328">Glycosyltransferase</keyword>
<keyword evidence="3" id="KW-0808">Transferase</keyword>
<evidence type="ECO:0008006" key="6">
    <source>
        <dbReference type="Google" id="ProtNLM"/>
    </source>
</evidence>
<evidence type="ECO:0000313" key="4">
    <source>
        <dbReference type="EMBL" id="TVU18775.1"/>
    </source>
</evidence>
<evidence type="ECO:0000256" key="3">
    <source>
        <dbReference type="ARBA" id="ARBA00022679"/>
    </source>
</evidence>
<sequence>MAPDIEQQPLHILLFPYFAPGHLIPVADMAALFASRGVKCTILTTPANAAVIRYAVDRANDALRCINAAAPVIDVTTVPFPDVGLPPGVESVTGISSEAELHKLLDGSNRLREPFERFLAERRPDAVVADSFFPWAADAHGVPRLSFLGTSMLARACTHALLRHNPLLEQRAAPAGGQDDADVVALPGLPHRVALRRSQLLDPKKPSHRHEWAFYELVDAADARSYGEVFNSFADLEPGCVDHYRAALGRRVWLVGPLAQARTDEIAGDDERCLRWLDGKPRGSVVYISFGTFTHFSPAERRELARGLQLSGNSFLWVVSGEDTDVSSHWMPEGFADLISAEDQRGLIFRGWAPQTRILNHPAVGAFVTHCWWKSVLEAVSAGVPLVTWPRYADQFYNEKLIVEVLRVGVSLGSAEYPSKLEVRDSLISGETIAEAIGGVMGDNEVAEAMRKKAKELRAKARSATEKGGSSYEDVGQLIQELLARRSSVVRA</sequence>
<feature type="non-terminal residue" evidence="4">
    <location>
        <position position="1"/>
    </location>
</feature>
<dbReference type="SUPFAM" id="SSF53756">
    <property type="entry name" value="UDP-Glycosyltransferase/glycogen phosphorylase"/>
    <property type="match status" value="1"/>
</dbReference>
<dbReference type="Gene3D" id="3.40.50.2000">
    <property type="entry name" value="Glycogen Phosphorylase B"/>
    <property type="match status" value="2"/>
</dbReference>
<dbReference type="PANTHER" id="PTHR48047">
    <property type="entry name" value="GLYCOSYLTRANSFERASE"/>
    <property type="match status" value="1"/>
</dbReference>
<dbReference type="InterPro" id="IPR002213">
    <property type="entry name" value="UDP_glucos_trans"/>
</dbReference>
<comment type="caution">
    <text evidence="4">The sequence shown here is derived from an EMBL/GenBank/DDBJ whole genome shotgun (WGS) entry which is preliminary data.</text>
</comment>
<reference evidence="4 5" key="1">
    <citation type="journal article" date="2019" name="Sci. Rep.">
        <title>A high-quality genome of Eragrostis curvula grass provides insights into Poaceae evolution and supports new strategies to enhance forage quality.</title>
        <authorList>
            <person name="Carballo J."/>
            <person name="Santos B.A.C.M."/>
            <person name="Zappacosta D."/>
            <person name="Garbus I."/>
            <person name="Selva J.P."/>
            <person name="Gallo C.A."/>
            <person name="Diaz A."/>
            <person name="Albertini E."/>
            <person name="Caccamo M."/>
            <person name="Echenique V."/>
        </authorList>
    </citation>
    <scope>NUCLEOTIDE SEQUENCE [LARGE SCALE GENOMIC DNA]</scope>
    <source>
        <strain evidence="5">cv. Victoria</strain>
        <tissue evidence="4">Leaf</tissue>
    </source>
</reference>
<proteinExistence type="inferred from homology"/>
<gene>
    <name evidence="4" type="ORF">EJB05_34888</name>
</gene>
<dbReference type="FunFam" id="3.40.50.2000:FF:000063">
    <property type="entry name" value="Glycosyltransferase"/>
    <property type="match status" value="1"/>
</dbReference>
<name>A0A5J9U5C2_9POAL</name>